<sequence>MRLRPPRRGTVIRLGAVLVLLGIAAVLIRSGPPAGRCAAPVATAKTTASTATRSGQPASSGQPAIPAGTVGVPVRLADPTALALVHPGNRVDLLRLDDEGDTTPVASAALVLDVTGADDPATGGLLLALGGDQAAQAVAAPGRGFAILIRPG</sequence>
<organism evidence="1 2">
    <name type="scientific">Actinoplanes oblitus</name>
    <dbReference type="NCBI Taxonomy" id="3040509"/>
    <lineage>
        <taxon>Bacteria</taxon>
        <taxon>Bacillati</taxon>
        <taxon>Actinomycetota</taxon>
        <taxon>Actinomycetes</taxon>
        <taxon>Micromonosporales</taxon>
        <taxon>Micromonosporaceae</taxon>
        <taxon>Actinoplanes</taxon>
    </lineage>
</organism>
<accession>A0ABY8WF34</accession>
<dbReference type="Proteomes" id="UP001240150">
    <property type="component" value="Chromosome"/>
</dbReference>
<name>A0ABY8WF34_9ACTN</name>
<evidence type="ECO:0008006" key="3">
    <source>
        <dbReference type="Google" id="ProtNLM"/>
    </source>
</evidence>
<gene>
    <name evidence="1" type="ORF">ACTOB_008153</name>
</gene>
<dbReference type="EMBL" id="CP126980">
    <property type="protein sequence ID" value="WIM96002.1"/>
    <property type="molecule type" value="Genomic_DNA"/>
</dbReference>
<dbReference type="RefSeq" id="WP_284917306.1">
    <property type="nucleotide sequence ID" value="NZ_CP126980.1"/>
</dbReference>
<reference evidence="1 2" key="1">
    <citation type="submission" date="2023-06" db="EMBL/GenBank/DDBJ databases">
        <authorList>
            <person name="Yushchuk O."/>
            <person name="Binda E."/>
            <person name="Ruckert-Reed C."/>
            <person name="Fedorenko V."/>
            <person name="Kalinowski J."/>
            <person name="Marinelli F."/>
        </authorList>
    </citation>
    <scope>NUCLEOTIDE SEQUENCE [LARGE SCALE GENOMIC DNA]</scope>
    <source>
        <strain evidence="1 2">NRRL 3884</strain>
    </source>
</reference>
<evidence type="ECO:0000313" key="2">
    <source>
        <dbReference type="Proteomes" id="UP001240150"/>
    </source>
</evidence>
<protein>
    <recommendedName>
        <fullName evidence="3">Flp pilus assembly protein RcpC/CpaB domain-containing protein</fullName>
    </recommendedName>
</protein>
<proteinExistence type="predicted"/>
<evidence type="ECO:0000313" key="1">
    <source>
        <dbReference type="EMBL" id="WIM96002.1"/>
    </source>
</evidence>
<keyword evidence="2" id="KW-1185">Reference proteome</keyword>